<dbReference type="Proteomes" id="UP000321820">
    <property type="component" value="Chromosome"/>
</dbReference>
<dbReference type="Pfam" id="PF01261">
    <property type="entry name" value="AP_endonuc_2"/>
    <property type="match status" value="1"/>
</dbReference>
<accession>A0A5B9E6P2</accession>
<dbReference type="SUPFAM" id="SSF51658">
    <property type="entry name" value="Xylose isomerase-like"/>
    <property type="match status" value="1"/>
</dbReference>
<dbReference type="PROSITE" id="PS51318">
    <property type="entry name" value="TAT"/>
    <property type="match status" value="1"/>
</dbReference>
<dbReference type="EMBL" id="CP042806">
    <property type="protein sequence ID" value="QEE26755.1"/>
    <property type="molecule type" value="Genomic_DNA"/>
</dbReference>
<dbReference type="KEGG" id="talb:FTW19_01295"/>
<dbReference type="InterPro" id="IPR013022">
    <property type="entry name" value="Xyl_isomerase-like_TIM-brl"/>
</dbReference>
<dbReference type="Gene3D" id="3.20.20.150">
    <property type="entry name" value="Divalent-metal-dependent TIM barrel enzymes"/>
    <property type="match status" value="1"/>
</dbReference>
<name>A0A5B9E6P2_9BACT</name>
<dbReference type="PANTHER" id="PTHR12110:SF41">
    <property type="entry name" value="INOSOSE DEHYDRATASE"/>
    <property type="match status" value="1"/>
</dbReference>
<reference evidence="3 4" key="1">
    <citation type="submission" date="2019-08" db="EMBL/GenBank/DDBJ databases">
        <title>Complete genome sequence of Terriglobus albidus strain ORNL.</title>
        <authorList>
            <person name="Podar M."/>
        </authorList>
    </citation>
    <scope>NUCLEOTIDE SEQUENCE [LARGE SCALE GENOMIC DNA]</scope>
    <source>
        <strain evidence="3 4">ORNL</strain>
    </source>
</reference>
<dbReference type="InterPro" id="IPR006311">
    <property type="entry name" value="TAT_signal"/>
</dbReference>
<dbReference type="AlphaFoldDB" id="A0A5B9E6P2"/>
<proteinExistence type="predicted"/>
<evidence type="ECO:0000259" key="2">
    <source>
        <dbReference type="Pfam" id="PF01261"/>
    </source>
</evidence>
<dbReference type="PANTHER" id="PTHR12110">
    <property type="entry name" value="HYDROXYPYRUVATE ISOMERASE"/>
    <property type="match status" value="1"/>
</dbReference>
<dbReference type="InterPro" id="IPR036237">
    <property type="entry name" value="Xyl_isomerase-like_sf"/>
</dbReference>
<organism evidence="3 4">
    <name type="scientific">Terriglobus albidus</name>
    <dbReference type="NCBI Taxonomy" id="1592106"/>
    <lineage>
        <taxon>Bacteria</taxon>
        <taxon>Pseudomonadati</taxon>
        <taxon>Acidobacteriota</taxon>
        <taxon>Terriglobia</taxon>
        <taxon>Terriglobales</taxon>
        <taxon>Acidobacteriaceae</taxon>
        <taxon>Terriglobus</taxon>
    </lineage>
</organism>
<keyword evidence="4" id="KW-1185">Reference proteome</keyword>
<protein>
    <submittedName>
        <fullName evidence="3">Sugar phosphate isomerase/epimerase</fullName>
    </submittedName>
</protein>
<evidence type="ECO:0000313" key="3">
    <source>
        <dbReference type="EMBL" id="QEE26755.1"/>
    </source>
</evidence>
<keyword evidence="3" id="KW-0413">Isomerase</keyword>
<sequence>MTQIDKPPEKRRDSQSRFPKEKREMRMNRRQFVGGAAAVAVAGVMGRMAWADPLGLPIGIQLYTVRDPMMKDTVGTVKQIAGMGYKEVETAGYGTIKTAAEFRKVLDDAGLKCPSAHLQWDINNLQKSFDDAKALGCKYATASVPKQLIQEKLTKSPAEMSDAERAAWRAKMVAPLTGDDFKKLAEVMNKVGEEAKKNGLVFAAHNHTMEFALVDGVPGYDYLLKNTNPANVKFEIDCGWITVAGYKPGDYVKKFPGRIKMLHIKDFSSWESGKTGESAKGTEIGKGKVDYKAIFASVKGTGVEHIFVEQEAPYTLPPLEAAKADFDYLHSLS</sequence>
<dbReference type="GO" id="GO:0016853">
    <property type="term" value="F:isomerase activity"/>
    <property type="evidence" value="ECO:0007669"/>
    <property type="project" value="UniProtKB-KW"/>
</dbReference>
<dbReference type="OrthoDB" id="9798407at2"/>
<evidence type="ECO:0000313" key="4">
    <source>
        <dbReference type="Proteomes" id="UP000321820"/>
    </source>
</evidence>
<feature type="domain" description="Xylose isomerase-like TIM barrel" evidence="2">
    <location>
        <begin position="78"/>
        <end position="330"/>
    </location>
</feature>
<gene>
    <name evidence="3" type="ORF">FTW19_01295</name>
</gene>
<feature type="region of interest" description="Disordered" evidence="1">
    <location>
        <begin position="1"/>
        <end position="25"/>
    </location>
</feature>
<evidence type="ECO:0000256" key="1">
    <source>
        <dbReference type="SAM" id="MobiDB-lite"/>
    </source>
</evidence>
<dbReference type="InterPro" id="IPR050312">
    <property type="entry name" value="IolE/XylAMocC-like"/>
</dbReference>